<evidence type="ECO:0000256" key="1">
    <source>
        <dbReference type="SAM" id="Phobius"/>
    </source>
</evidence>
<gene>
    <name evidence="2" type="ORF">BDV26DRAFT_271578</name>
</gene>
<sequence length="75" mass="9041">MTSFSQSNRAVMFYRRVFLYIVVCLSRLFFHSSHPHKLWGAIESMVRGFHFEWLCEQLSHAWSRVQQKFGFDSHD</sequence>
<organism evidence="2 3">
    <name type="scientific">Aspergillus bertholletiae</name>
    <dbReference type="NCBI Taxonomy" id="1226010"/>
    <lineage>
        <taxon>Eukaryota</taxon>
        <taxon>Fungi</taxon>
        <taxon>Dikarya</taxon>
        <taxon>Ascomycota</taxon>
        <taxon>Pezizomycotina</taxon>
        <taxon>Eurotiomycetes</taxon>
        <taxon>Eurotiomycetidae</taxon>
        <taxon>Eurotiales</taxon>
        <taxon>Aspergillaceae</taxon>
        <taxon>Aspergillus</taxon>
        <taxon>Aspergillus subgen. Circumdati</taxon>
    </lineage>
</organism>
<dbReference type="Proteomes" id="UP000326198">
    <property type="component" value="Unassembled WGS sequence"/>
</dbReference>
<accession>A0A5N7AVC8</accession>
<name>A0A5N7AVC8_9EURO</name>
<keyword evidence="1" id="KW-0812">Transmembrane</keyword>
<dbReference type="AlphaFoldDB" id="A0A5N7AVC8"/>
<protein>
    <submittedName>
        <fullName evidence="2">Uncharacterized protein</fullName>
    </submittedName>
</protein>
<keyword evidence="3" id="KW-1185">Reference proteome</keyword>
<reference evidence="2 3" key="1">
    <citation type="submission" date="2019-04" db="EMBL/GenBank/DDBJ databases">
        <title>Friends and foes A comparative genomics studyof 23 Aspergillus species from section Flavi.</title>
        <authorList>
            <consortium name="DOE Joint Genome Institute"/>
            <person name="Kjaerbolling I."/>
            <person name="Vesth T."/>
            <person name="Frisvad J.C."/>
            <person name="Nybo J.L."/>
            <person name="Theobald S."/>
            <person name="Kildgaard S."/>
            <person name="Isbrandt T."/>
            <person name="Kuo A."/>
            <person name="Sato A."/>
            <person name="Lyhne E.K."/>
            <person name="Kogle M.E."/>
            <person name="Wiebenga A."/>
            <person name="Kun R.S."/>
            <person name="Lubbers R.J."/>
            <person name="Makela M.R."/>
            <person name="Barry K."/>
            <person name="Chovatia M."/>
            <person name="Clum A."/>
            <person name="Daum C."/>
            <person name="Haridas S."/>
            <person name="He G."/>
            <person name="LaButti K."/>
            <person name="Lipzen A."/>
            <person name="Mondo S."/>
            <person name="Riley R."/>
            <person name="Salamov A."/>
            <person name="Simmons B.A."/>
            <person name="Magnuson J.K."/>
            <person name="Henrissat B."/>
            <person name="Mortensen U.H."/>
            <person name="Larsen T.O."/>
            <person name="Devries R.P."/>
            <person name="Grigoriev I.V."/>
            <person name="Machida M."/>
            <person name="Baker S.E."/>
            <person name="Andersen M.R."/>
        </authorList>
    </citation>
    <scope>NUCLEOTIDE SEQUENCE [LARGE SCALE GENOMIC DNA]</scope>
    <source>
        <strain evidence="2 3">IBT 29228</strain>
    </source>
</reference>
<keyword evidence="1" id="KW-0472">Membrane</keyword>
<evidence type="ECO:0000313" key="2">
    <source>
        <dbReference type="EMBL" id="KAE8373683.1"/>
    </source>
</evidence>
<evidence type="ECO:0000313" key="3">
    <source>
        <dbReference type="Proteomes" id="UP000326198"/>
    </source>
</evidence>
<feature type="transmembrane region" description="Helical" evidence="1">
    <location>
        <begin position="12"/>
        <end position="30"/>
    </location>
</feature>
<proteinExistence type="predicted"/>
<keyword evidence="1" id="KW-1133">Transmembrane helix</keyword>
<dbReference type="EMBL" id="ML736307">
    <property type="protein sequence ID" value="KAE8373683.1"/>
    <property type="molecule type" value="Genomic_DNA"/>
</dbReference>